<evidence type="ECO:0000256" key="2">
    <source>
        <dbReference type="SAM" id="MobiDB-lite"/>
    </source>
</evidence>
<feature type="compositionally biased region" description="Basic and acidic residues" evidence="2">
    <location>
        <begin position="196"/>
        <end position="206"/>
    </location>
</feature>
<dbReference type="SUPFAM" id="SSF55781">
    <property type="entry name" value="GAF domain-like"/>
    <property type="match status" value="1"/>
</dbReference>
<accession>A0A7S3DEW4</accession>
<evidence type="ECO:0000313" key="5">
    <source>
        <dbReference type="EMBL" id="CAE0255530.1"/>
    </source>
</evidence>
<feature type="coiled-coil region" evidence="1">
    <location>
        <begin position="74"/>
        <end position="126"/>
    </location>
</feature>
<dbReference type="InterPro" id="IPR029016">
    <property type="entry name" value="GAF-like_dom_sf"/>
</dbReference>
<evidence type="ECO:0000313" key="4">
    <source>
        <dbReference type="EMBL" id="CAE0255527.1"/>
    </source>
</evidence>
<feature type="region of interest" description="Disordered" evidence="2">
    <location>
        <begin position="172"/>
        <end position="206"/>
    </location>
</feature>
<feature type="region of interest" description="Disordered" evidence="2">
    <location>
        <begin position="441"/>
        <end position="485"/>
    </location>
</feature>
<organism evidence="4">
    <name type="scientific">Palpitomonas bilix</name>
    <dbReference type="NCBI Taxonomy" id="652834"/>
    <lineage>
        <taxon>Eukaryota</taxon>
        <taxon>Eukaryota incertae sedis</taxon>
    </lineage>
</organism>
<name>A0A7S3DEW4_9EUKA</name>
<proteinExistence type="predicted"/>
<evidence type="ECO:0000256" key="1">
    <source>
        <dbReference type="SAM" id="Coils"/>
    </source>
</evidence>
<dbReference type="AlphaFoldDB" id="A0A7S3DEW4"/>
<dbReference type="EMBL" id="HBIB01027383">
    <property type="protein sequence ID" value="CAE0255530.1"/>
    <property type="molecule type" value="Transcribed_RNA"/>
</dbReference>
<dbReference type="Pfam" id="PF01590">
    <property type="entry name" value="GAF"/>
    <property type="match status" value="1"/>
</dbReference>
<evidence type="ECO:0000259" key="3">
    <source>
        <dbReference type="SMART" id="SM00065"/>
    </source>
</evidence>
<feature type="domain" description="GAF" evidence="3">
    <location>
        <begin position="265"/>
        <end position="414"/>
    </location>
</feature>
<dbReference type="InterPro" id="IPR003018">
    <property type="entry name" value="GAF"/>
</dbReference>
<feature type="coiled-coil region" evidence="1">
    <location>
        <begin position="413"/>
        <end position="440"/>
    </location>
</feature>
<sequence>MGDESIVFDNVVRAHAINESLEDLKGQVYSGMAHDGSAPADMFTQERLVSLCNRVQEVLVNSVRPAPEDLESAVQTMHQRLNAKEDELAKMRKRMQSMALKYETIIDQKNLEIEAQRSRVLALSEKVEYLSQRVQELTLLAAASQKKKKKKVKGKKREAVVGALSLDEDMIRESKQQVQSARASPRRTPQPPSGARTERPSSDHRRKLVTEKVAAKAQGPHLDPMASDEEFLELIVGMGVQDRLYWLEDMCNIYALSNSVSTELGTETAVLTLEDRAAKLMRAQGAKVFLVSEDRGEIVTFQQSGLKVTRKVFSFNDGIAGQVADSCRGVKIDRDASQHHRYSTFVDKPALCDKVESLLCRPIVDGTGRILGVIEVVRSEPNHPFGRDDDFLLRFIALQAAVSLRSGETVDSVALMQKRMHDYEKKYEDADEKLKVAEAKLTSRGVSSHSGTPVKGGTAVEGASSTAPAVVSGSGEEGEKEGSAE</sequence>
<keyword evidence="1" id="KW-0175">Coiled coil</keyword>
<dbReference type="Gene3D" id="3.30.450.40">
    <property type="match status" value="1"/>
</dbReference>
<gene>
    <name evidence="4" type="ORF">PBIL07802_LOCUS17781</name>
    <name evidence="5" type="ORF">PBIL07802_LOCUS17784</name>
</gene>
<dbReference type="SMART" id="SM00065">
    <property type="entry name" value="GAF"/>
    <property type="match status" value="1"/>
</dbReference>
<protein>
    <recommendedName>
        <fullName evidence="3">GAF domain-containing protein</fullName>
    </recommendedName>
</protein>
<dbReference type="EMBL" id="HBIB01027378">
    <property type="protein sequence ID" value="CAE0255527.1"/>
    <property type="molecule type" value="Transcribed_RNA"/>
</dbReference>
<reference evidence="4" key="1">
    <citation type="submission" date="2021-01" db="EMBL/GenBank/DDBJ databases">
        <authorList>
            <person name="Corre E."/>
            <person name="Pelletier E."/>
            <person name="Niang G."/>
            <person name="Scheremetjew M."/>
            <person name="Finn R."/>
            <person name="Kale V."/>
            <person name="Holt S."/>
            <person name="Cochrane G."/>
            <person name="Meng A."/>
            <person name="Brown T."/>
            <person name="Cohen L."/>
        </authorList>
    </citation>
    <scope>NUCLEOTIDE SEQUENCE</scope>
    <source>
        <strain evidence="4">NIES-2562</strain>
    </source>
</reference>